<dbReference type="Proteomes" id="UP000618460">
    <property type="component" value="Unassembled WGS sequence"/>
</dbReference>
<name>A0A917TSR9_9BACI</name>
<protein>
    <recommendedName>
        <fullName evidence="1">NERD domain-containing protein</fullName>
    </recommendedName>
</protein>
<evidence type="ECO:0000313" key="3">
    <source>
        <dbReference type="Proteomes" id="UP000618460"/>
    </source>
</evidence>
<dbReference type="RefSeq" id="WP_162879194.1">
    <property type="nucleotide sequence ID" value="NZ_BMLG01000012.1"/>
</dbReference>
<feature type="domain" description="NERD" evidence="1">
    <location>
        <begin position="41"/>
        <end position="158"/>
    </location>
</feature>
<proteinExistence type="predicted"/>
<dbReference type="PROSITE" id="PS50965">
    <property type="entry name" value="NERD"/>
    <property type="match status" value="1"/>
</dbReference>
<comment type="caution">
    <text evidence="2">The sequence shown here is derived from an EMBL/GenBank/DDBJ whole genome shotgun (WGS) entry which is preliminary data.</text>
</comment>
<evidence type="ECO:0000313" key="2">
    <source>
        <dbReference type="EMBL" id="GGM35333.1"/>
    </source>
</evidence>
<dbReference type="AlphaFoldDB" id="A0A917TSR9"/>
<dbReference type="Pfam" id="PF08378">
    <property type="entry name" value="NERD"/>
    <property type="match status" value="1"/>
</dbReference>
<sequence length="319" mass="36985">MIFLPLEKTPEHKQLEVLVPRLSPHDPNYQILEEKHGRLSAGYYGESSLKYFLDLLDLSEACVLHGLRLSESKGTYFQIDVLILTQQFFLIIEVKHLKGTIRFNPSGQMIRTLSDGKNESFPHPLVQATVQKNYLHQFMLEHGFPLIPTFSIAAFSHPKVILDIEKNENIVDNQQLPERITAMLNTNRKCYYEQNKLIDFANFLCKSHCPRNDNIIKLYQIPEANIKNGVWCSTCKDAMMYHERGDWKCSVCEKKDGAAHLETLKEYGLIYKTWIKNSEARKFLGIKSLDIMKRLLHHKEITQSGKNKTTTYQLDLLLD</sequence>
<keyword evidence="3" id="KW-1185">Reference proteome</keyword>
<dbReference type="EMBL" id="BMLG01000012">
    <property type="protein sequence ID" value="GGM35333.1"/>
    <property type="molecule type" value="Genomic_DNA"/>
</dbReference>
<reference evidence="2" key="2">
    <citation type="submission" date="2020-09" db="EMBL/GenBank/DDBJ databases">
        <authorList>
            <person name="Sun Q."/>
            <person name="Zhou Y."/>
        </authorList>
    </citation>
    <scope>NUCLEOTIDE SEQUENCE</scope>
    <source>
        <strain evidence="2">CGMCC 1.6333</strain>
    </source>
</reference>
<organism evidence="2 3">
    <name type="scientific">Paraliobacillus quinghaiensis</name>
    <dbReference type="NCBI Taxonomy" id="470815"/>
    <lineage>
        <taxon>Bacteria</taxon>
        <taxon>Bacillati</taxon>
        <taxon>Bacillota</taxon>
        <taxon>Bacilli</taxon>
        <taxon>Bacillales</taxon>
        <taxon>Bacillaceae</taxon>
        <taxon>Paraliobacillus</taxon>
    </lineage>
</organism>
<dbReference type="InterPro" id="IPR011528">
    <property type="entry name" value="NERD"/>
</dbReference>
<reference evidence="2" key="1">
    <citation type="journal article" date="2014" name="Int. J. Syst. Evol. Microbiol.">
        <title>Complete genome sequence of Corynebacterium casei LMG S-19264T (=DSM 44701T), isolated from a smear-ripened cheese.</title>
        <authorList>
            <consortium name="US DOE Joint Genome Institute (JGI-PGF)"/>
            <person name="Walter F."/>
            <person name="Albersmeier A."/>
            <person name="Kalinowski J."/>
            <person name="Ruckert C."/>
        </authorList>
    </citation>
    <scope>NUCLEOTIDE SEQUENCE</scope>
    <source>
        <strain evidence="2">CGMCC 1.6333</strain>
    </source>
</reference>
<gene>
    <name evidence="2" type="ORF">GCM10011351_21680</name>
</gene>
<evidence type="ECO:0000259" key="1">
    <source>
        <dbReference type="PROSITE" id="PS50965"/>
    </source>
</evidence>
<accession>A0A917TSR9</accession>